<keyword evidence="2" id="KW-1185">Reference proteome</keyword>
<dbReference type="AlphaFoldDB" id="A0A4R7CXA1"/>
<proteinExistence type="predicted"/>
<organism evidence="1 2">
    <name type="scientific">Sphingobacterium paludis</name>
    <dbReference type="NCBI Taxonomy" id="1476465"/>
    <lineage>
        <taxon>Bacteria</taxon>
        <taxon>Pseudomonadati</taxon>
        <taxon>Bacteroidota</taxon>
        <taxon>Sphingobacteriia</taxon>
        <taxon>Sphingobacteriales</taxon>
        <taxon>Sphingobacteriaceae</taxon>
        <taxon>Sphingobacterium</taxon>
    </lineage>
</organism>
<gene>
    <name evidence="1" type="ORF">B0I21_10765</name>
</gene>
<reference evidence="1 2" key="1">
    <citation type="submission" date="2019-03" db="EMBL/GenBank/DDBJ databases">
        <title>Genomic Encyclopedia of Type Strains, Phase III (KMG-III): the genomes of soil and plant-associated and newly described type strains.</title>
        <authorList>
            <person name="Whitman W."/>
        </authorList>
    </citation>
    <scope>NUCLEOTIDE SEQUENCE [LARGE SCALE GENOMIC DNA]</scope>
    <source>
        <strain evidence="1 2">CGMCC 1.12801</strain>
    </source>
</reference>
<evidence type="ECO:0000313" key="1">
    <source>
        <dbReference type="EMBL" id="TDS11724.1"/>
    </source>
</evidence>
<sequence>MIVGFEPLIETLFSYMVNIWEILREDDKDICKP</sequence>
<name>A0A4R7CXA1_9SPHI</name>
<evidence type="ECO:0000313" key="2">
    <source>
        <dbReference type="Proteomes" id="UP000294752"/>
    </source>
</evidence>
<protein>
    <submittedName>
        <fullName evidence="1">Uncharacterized protein</fullName>
    </submittedName>
</protein>
<dbReference type="EMBL" id="SNZV01000007">
    <property type="protein sequence ID" value="TDS11724.1"/>
    <property type="molecule type" value="Genomic_DNA"/>
</dbReference>
<comment type="caution">
    <text evidence="1">The sequence shown here is derived from an EMBL/GenBank/DDBJ whole genome shotgun (WGS) entry which is preliminary data.</text>
</comment>
<accession>A0A4R7CXA1</accession>
<dbReference type="Proteomes" id="UP000294752">
    <property type="component" value="Unassembled WGS sequence"/>
</dbReference>